<dbReference type="EMBL" id="JASPKY010000230">
    <property type="protein sequence ID" value="KAK9718208.1"/>
    <property type="molecule type" value="Genomic_DNA"/>
</dbReference>
<reference evidence="2 3" key="1">
    <citation type="journal article" date="2024" name="BMC Genomics">
        <title>De novo assembly and annotation of Popillia japonica's genome with initial clues to its potential as an invasive pest.</title>
        <authorList>
            <person name="Cucini C."/>
            <person name="Boschi S."/>
            <person name="Funari R."/>
            <person name="Cardaioli E."/>
            <person name="Iannotti N."/>
            <person name="Marturano G."/>
            <person name="Paoli F."/>
            <person name="Bruttini M."/>
            <person name="Carapelli A."/>
            <person name="Frati F."/>
            <person name="Nardi F."/>
        </authorList>
    </citation>
    <scope>NUCLEOTIDE SEQUENCE [LARGE SCALE GENOMIC DNA]</scope>
    <source>
        <strain evidence="2">DMR45628</strain>
    </source>
</reference>
<dbReference type="AlphaFoldDB" id="A0AAW1KFR9"/>
<evidence type="ECO:0000313" key="2">
    <source>
        <dbReference type="EMBL" id="KAK9718208.1"/>
    </source>
</evidence>
<organism evidence="2 3">
    <name type="scientific">Popillia japonica</name>
    <name type="common">Japanese beetle</name>
    <dbReference type="NCBI Taxonomy" id="7064"/>
    <lineage>
        <taxon>Eukaryota</taxon>
        <taxon>Metazoa</taxon>
        <taxon>Ecdysozoa</taxon>
        <taxon>Arthropoda</taxon>
        <taxon>Hexapoda</taxon>
        <taxon>Insecta</taxon>
        <taxon>Pterygota</taxon>
        <taxon>Neoptera</taxon>
        <taxon>Endopterygota</taxon>
        <taxon>Coleoptera</taxon>
        <taxon>Polyphaga</taxon>
        <taxon>Scarabaeiformia</taxon>
        <taxon>Scarabaeidae</taxon>
        <taxon>Rutelinae</taxon>
        <taxon>Popillia</taxon>
    </lineage>
</organism>
<sequence>MNLFPSYQSIPKQNNWFVRLLVISPLEKTSIFTRIQSTFILLAIFVLFCYELNGRITTNFMIKTLTTPRTIVIGTLNTTTIVISNVVVTLLPLFFNEEIKKEVLEEVANIDRTLSKYLKVKHGVKAYYLHLIILHLVYIGVLTNDAIHFYKSDYFHKYYIWDQLYRYRLSMLVLYVFSFIYSLRQKISGINTILSEELEQIFRQDLDSKLIKHLESVVQDMSETFAKFTNLIRHFNGMLEANNPSLLTHSTNF</sequence>
<protein>
    <recommendedName>
        <fullName evidence="4">Gustatory receptor</fullName>
    </recommendedName>
</protein>
<dbReference type="Proteomes" id="UP001458880">
    <property type="component" value="Unassembled WGS sequence"/>
</dbReference>
<proteinExistence type="predicted"/>
<gene>
    <name evidence="2" type="ORF">QE152_g23280</name>
</gene>
<evidence type="ECO:0000313" key="3">
    <source>
        <dbReference type="Proteomes" id="UP001458880"/>
    </source>
</evidence>
<keyword evidence="1" id="KW-1133">Transmembrane helix</keyword>
<comment type="caution">
    <text evidence="2">The sequence shown here is derived from an EMBL/GenBank/DDBJ whole genome shotgun (WGS) entry which is preliminary data.</text>
</comment>
<keyword evidence="1" id="KW-0812">Transmembrane</keyword>
<feature type="transmembrane region" description="Helical" evidence="1">
    <location>
        <begin position="165"/>
        <end position="183"/>
    </location>
</feature>
<evidence type="ECO:0008006" key="4">
    <source>
        <dbReference type="Google" id="ProtNLM"/>
    </source>
</evidence>
<evidence type="ECO:0000256" key="1">
    <source>
        <dbReference type="SAM" id="Phobius"/>
    </source>
</evidence>
<feature type="transmembrane region" description="Helical" evidence="1">
    <location>
        <begin position="71"/>
        <end position="95"/>
    </location>
</feature>
<keyword evidence="3" id="KW-1185">Reference proteome</keyword>
<feature type="transmembrane region" description="Helical" evidence="1">
    <location>
        <begin position="126"/>
        <end position="144"/>
    </location>
</feature>
<name>A0AAW1KFR9_POPJA</name>
<accession>A0AAW1KFR9</accession>
<keyword evidence="1" id="KW-0472">Membrane</keyword>
<feature type="transmembrane region" description="Helical" evidence="1">
    <location>
        <begin position="31"/>
        <end position="50"/>
    </location>
</feature>